<dbReference type="PANTHER" id="PTHR31126:SF1">
    <property type="entry name" value="TYROSINE SPECIFIC PROTEIN PHOSPHATASES DOMAIN-CONTAINING PROTEIN"/>
    <property type="match status" value="1"/>
</dbReference>
<dbReference type="RefSeq" id="WP_145363041.1">
    <property type="nucleotide sequence ID" value="NZ_CP036268.1"/>
</dbReference>
<accession>A0A517QZ51</accession>
<feature type="domain" description="Tyrosine specific protein phosphatases" evidence="2">
    <location>
        <begin position="159"/>
        <end position="194"/>
    </location>
</feature>
<dbReference type="InterPro" id="IPR026893">
    <property type="entry name" value="Tyr/Ser_Pase_IphP-type"/>
</dbReference>
<dbReference type="Pfam" id="PF13350">
    <property type="entry name" value="Y_phosphatase3"/>
    <property type="match status" value="1"/>
</dbReference>
<proteinExistence type="inferred from homology"/>
<dbReference type="Proteomes" id="UP000317318">
    <property type="component" value="Chromosome"/>
</dbReference>
<dbReference type="SUPFAM" id="SSF52799">
    <property type="entry name" value="(Phosphotyrosine protein) phosphatases II"/>
    <property type="match status" value="1"/>
</dbReference>
<dbReference type="GO" id="GO:0004721">
    <property type="term" value="F:phosphoprotein phosphatase activity"/>
    <property type="evidence" value="ECO:0007669"/>
    <property type="project" value="InterPro"/>
</dbReference>
<dbReference type="PROSITE" id="PS50056">
    <property type="entry name" value="TYR_PHOSPHATASE_2"/>
    <property type="match status" value="1"/>
</dbReference>
<dbReference type="PANTHER" id="PTHR31126">
    <property type="entry name" value="TYROSINE-PROTEIN PHOSPHATASE"/>
    <property type="match status" value="1"/>
</dbReference>
<dbReference type="OrthoDB" id="211838at2"/>
<organism evidence="3 4">
    <name type="scientific">Stratiformator vulcanicus</name>
    <dbReference type="NCBI Taxonomy" id="2527980"/>
    <lineage>
        <taxon>Bacteria</taxon>
        <taxon>Pseudomonadati</taxon>
        <taxon>Planctomycetota</taxon>
        <taxon>Planctomycetia</taxon>
        <taxon>Planctomycetales</taxon>
        <taxon>Planctomycetaceae</taxon>
        <taxon>Stratiformator</taxon>
    </lineage>
</organism>
<keyword evidence="4" id="KW-1185">Reference proteome</keyword>
<reference evidence="3 4" key="1">
    <citation type="submission" date="2019-02" db="EMBL/GenBank/DDBJ databases">
        <title>Deep-cultivation of Planctomycetes and their phenomic and genomic characterization uncovers novel biology.</title>
        <authorList>
            <person name="Wiegand S."/>
            <person name="Jogler M."/>
            <person name="Boedeker C."/>
            <person name="Pinto D."/>
            <person name="Vollmers J."/>
            <person name="Rivas-Marin E."/>
            <person name="Kohn T."/>
            <person name="Peeters S.H."/>
            <person name="Heuer A."/>
            <person name="Rast P."/>
            <person name="Oberbeckmann S."/>
            <person name="Bunk B."/>
            <person name="Jeske O."/>
            <person name="Meyerdierks A."/>
            <person name="Storesund J.E."/>
            <person name="Kallscheuer N."/>
            <person name="Luecker S."/>
            <person name="Lage O.M."/>
            <person name="Pohl T."/>
            <person name="Merkel B.J."/>
            <person name="Hornburger P."/>
            <person name="Mueller R.-W."/>
            <person name="Bruemmer F."/>
            <person name="Labrenz M."/>
            <person name="Spormann A.M."/>
            <person name="Op den Camp H."/>
            <person name="Overmann J."/>
            <person name="Amann R."/>
            <person name="Jetten M.S.M."/>
            <person name="Mascher T."/>
            <person name="Medema M.H."/>
            <person name="Devos D.P."/>
            <person name="Kaster A.-K."/>
            <person name="Ovreas L."/>
            <person name="Rohde M."/>
            <person name="Galperin M.Y."/>
            <person name="Jogler C."/>
        </authorList>
    </citation>
    <scope>NUCLEOTIDE SEQUENCE [LARGE SCALE GENOMIC DNA]</scope>
    <source>
        <strain evidence="3 4">Pan189</strain>
    </source>
</reference>
<gene>
    <name evidence="3" type="ORF">Pan189_12370</name>
</gene>
<dbReference type="EMBL" id="CP036268">
    <property type="protein sequence ID" value="QDT36873.1"/>
    <property type="molecule type" value="Genomic_DNA"/>
</dbReference>
<dbReference type="AlphaFoldDB" id="A0A517QZ51"/>
<dbReference type="InterPro" id="IPR029021">
    <property type="entry name" value="Prot-tyrosine_phosphatase-like"/>
</dbReference>
<sequence>MDELHHSLVIAMTAYRILITACLVAASLSMCYAESTRQVPLTGQCNFRDIGGYETDDGRQVREGFVFRSGELPRLTDEDLAVLKRLRIKTVVNFLTDVETRSRGKDRLPQGAREVSFPIESDEGLVAAVVEARRTADFSVMPPSINPKIHRELISEAREQYASLFREIAQSREPLVFHCSHGVHRTGTATAVLLWGLGVPWDTVREDYLLSNKFREAEVKKRLSQLRKLAAENQDISPDNVDMTNIEAFYILKGVYIDASRDEILKHFGSIEGYLSRGLGLTATEINLLREKMLQ</sequence>
<dbReference type="KEGG" id="svp:Pan189_12370"/>
<dbReference type="InterPro" id="IPR000387">
    <property type="entry name" value="Tyr_Pase_dom"/>
</dbReference>
<comment type="similarity">
    <text evidence="1">Belongs to the protein-tyrosine phosphatase family.</text>
</comment>
<evidence type="ECO:0000313" key="4">
    <source>
        <dbReference type="Proteomes" id="UP000317318"/>
    </source>
</evidence>
<dbReference type="Gene3D" id="3.90.190.10">
    <property type="entry name" value="Protein tyrosine phosphatase superfamily"/>
    <property type="match status" value="1"/>
</dbReference>
<name>A0A517QZ51_9PLAN</name>
<dbReference type="PROSITE" id="PS00383">
    <property type="entry name" value="TYR_PHOSPHATASE_1"/>
    <property type="match status" value="1"/>
</dbReference>
<evidence type="ECO:0000256" key="1">
    <source>
        <dbReference type="ARBA" id="ARBA00009580"/>
    </source>
</evidence>
<evidence type="ECO:0000259" key="2">
    <source>
        <dbReference type="PROSITE" id="PS50056"/>
    </source>
</evidence>
<dbReference type="InterPro" id="IPR016130">
    <property type="entry name" value="Tyr_Pase_AS"/>
</dbReference>
<protein>
    <recommendedName>
        <fullName evidence="2">Tyrosine specific protein phosphatases domain-containing protein</fullName>
    </recommendedName>
</protein>
<evidence type="ECO:0000313" key="3">
    <source>
        <dbReference type="EMBL" id="QDT36873.1"/>
    </source>
</evidence>